<dbReference type="InterPro" id="IPR036271">
    <property type="entry name" value="Tet_transcr_reg_TetR-rel_C_sf"/>
</dbReference>
<evidence type="ECO:0000256" key="3">
    <source>
        <dbReference type="ARBA" id="ARBA00023163"/>
    </source>
</evidence>
<protein>
    <recommendedName>
        <fullName evidence="6">HTH tetR-type domain-containing protein</fullName>
    </recommendedName>
</protein>
<dbReference type="Pfam" id="PF17937">
    <property type="entry name" value="TetR_C_28"/>
    <property type="match status" value="1"/>
</dbReference>
<feature type="domain" description="HTH tetR-type" evidence="6">
    <location>
        <begin position="23"/>
        <end position="83"/>
    </location>
</feature>
<dbReference type="Proteomes" id="UP000077465">
    <property type="component" value="Chromosome"/>
</dbReference>
<dbReference type="InterPro" id="IPR050109">
    <property type="entry name" value="HTH-type_TetR-like_transc_reg"/>
</dbReference>
<dbReference type="InterPro" id="IPR041479">
    <property type="entry name" value="TetR_CgmR_C"/>
</dbReference>
<dbReference type="PANTHER" id="PTHR30055:SF234">
    <property type="entry name" value="HTH-TYPE TRANSCRIPTIONAL REGULATOR BETI"/>
    <property type="match status" value="1"/>
</dbReference>
<dbReference type="Gene3D" id="1.10.357.10">
    <property type="entry name" value="Tetracycline Repressor, domain 2"/>
    <property type="match status" value="1"/>
</dbReference>
<name>A0AAC8PVA7_9GAMM</name>
<dbReference type="PROSITE" id="PS50977">
    <property type="entry name" value="HTH_TETR_2"/>
    <property type="match status" value="1"/>
</dbReference>
<feature type="region of interest" description="Disordered" evidence="5">
    <location>
        <begin position="1"/>
        <end position="20"/>
    </location>
</feature>
<evidence type="ECO:0000313" key="8">
    <source>
        <dbReference type="Proteomes" id="UP000077465"/>
    </source>
</evidence>
<accession>A0AAC8PVA7</accession>
<sequence length="201" mass="22610">MENQSLELFNESQSKPKRKNNPELLRHSILIAAKDLMLQDGIANLSMQKVADAAGTSKGGLFHHFKNKDELILSVLELFIAQVNTAIMQHINEMGEAKGVFTRAYVSVFFENTEIGLSSDWSGLIRAMNAESKLAALWDSWLHHKVGSFSHTDSDIRLTAIRYAVDGAWLNNIDIKELPAIRDYLMTLIDDIVRQPIKNTT</sequence>
<keyword evidence="3" id="KW-0804">Transcription</keyword>
<dbReference type="InterPro" id="IPR001647">
    <property type="entry name" value="HTH_TetR"/>
</dbReference>
<dbReference type="GO" id="GO:0000976">
    <property type="term" value="F:transcription cis-regulatory region binding"/>
    <property type="evidence" value="ECO:0007669"/>
    <property type="project" value="TreeGrafter"/>
</dbReference>
<evidence type="ECO:0000256" key="1">
    <source>
        <dbReference type="ARBA" id="ARBA00023015"/>
    </source>
</evidence>
<evidence type="ECO:0000256" key="4">
    <source>
        <dbReference type="PROSITE-ProRule" id="PRU00335"/>
    </source>
</evidence>
<dbReference type="RefSeq" id="WP_046696702.1">
    <property type="nucleotide sequence ID" value="NZ_CP011376.1"/>
</dbReference>
<organism evidence="7 8">
    <name type="scientific">Moraxella bovoculi</name>
    <dbReference type="NCBI Taxonomy" id="386891"/>
    <lineage>
        <taxon>Bacteria</taxon>
        <taxon>Pseudomonadati</taxon>
        <taxon>Pseudomonadota</taxon>
        <taxon>Gammaproteobacteria</taxon>
        <taxon>Moraxellales</taxon>
        <taxon>Moraxellaceae</taxon>
        <taxon>Moraxella</taxon>
    </lineage>
</organism>
<proteinExistence type="predicted"/>
<dbReference type="AlphaFoldDB" id="A0AAC8PVA7"/>
<reference evidence="7 8" key="1">
    <citation type="submission" date="2015-05" db="EMBL/GenBank/DDBJ databases">
        <authorList>
            <person name="Dickey A."/>
            <person name="Clawson M."/>
            <person name="Bono J."/>
            <person name="Loy J.D."/>
        </authorList>
    </citation>
    <scope>NUCLEOTIDE SEQUENCE [LARGE SCALE GENOMIC DNA]</scope>
    <source>
        <strain evidence="7 8">22581</strain>
    </source>
</reference>
<evidence type="ECO:0000313" key="7">
    <source>
        <dbReference type="EMBL" id="AKG07630.1"/>
    </source>
</evidence>
<dbReference type="PANTHER" id="PTHR30055">
    <property type="entry name" value="HTH-TYPE TRANSCRIPTIONAL REGULATOR RUTR"/>
    <property type="match status" value="1"/>
</dbReference>
<feature type="compositionally biased region" description="Polar residues" evidence="5">
    <location>
        <begin position="1"/>
        <end position="13"/>
    </location>
</feature>
<keyword evidence="1" id="KW-0805">Transcription regulation</keyword>
<dbReference type="SUPFAM" id="SSF48498">
    <property type="entry name" value="Tetracyclin repressor-like, C-terminal domain"/>
    <property type="match status" value="1"/>
</dbReference>
<dbReference type="SUPFAM" id="SSF46689">
    <property type="entry name" value="Homeodomain-like"/>
    <property type="match status" value="1"/>
</dbReference>
<evidence type="ECO:0000256" key="2">
    <source>
        <dbReference type="ARBA" id="ARBA00023125"/>
    </source>
</evidence>
<dbReference type="EMBL" id="CP011376">
    <property type="protein sequence ID" value="AKG07630.1"/>
    <property type="molecule type" value="Genomic_DNA"/>
</dbReference>
<dbReference type="GO" id="GO:0003700">
    <property type="term" value="F:DNA-binding transcription factor activity"/>
    <property type="evidence" value="ECO:0007669"/>
    <property type="project" value="TreeGrafter"/>
</dbReference>
<gene>
    <name evidence="7" type="ORF">AAX06_05020</name>
</gene>
<dbReference type="Pfam" id="PF00440">
    <property type="entry name" value="TetR_N"/>
    <property type="match status" value="1"/>
</dbReference>
<evidence type="ECO:0000259" key="6">
    <source>
        <dbReference type="PROSITE" id="PS50977"/>
    </source>
</evidence>
<feature type="DNA-binding region" description="H-T-H motif" evidence="4">
    <location>
        <begin position="46"/>
        <end position="65"/>
    </location>
</feature>
<dbReference type="PRINTS" id="PR00455">
    <property type="entry name" value="HTHTETR"/>
</dbReference>
<keyword evidence="2 4" id="KW-0238">DNA-binding</keyword>
<dbReference type="InterPro" id="IPR009057">
    <property type="entry name" value="Homeodomain-like_sf"/>
</dbReference>
<evidence type="ECO:0000256" key="5">
    <source>
        <dbReference type="SAM" id="MobiDB-lite"/>
    </source>
</evidence>